<proteinExistence type="inferred from homology"/>
<evidence type="ECO:0000256" key="1">
    <source>
        <dbReference type="ARBA" id="ARBA00004651"/>
    </source>
</evidence>
<dbReference type="InterPro" id="IPR000515">
    <property type="entry name" value="MetI-like"/>
</dbReference>
<dbReference type="PANTHER" id="PTHR43744">
    <property type="entry name" value="ABC TRANSPORTER PERMEASE PROTEIN MG189-RELATED-RELATED"/>
    <property type="match status" value="1"/>
</dbReference>
<gene>
    <name evidence="9" type="ORF">U7230_00060</name>
</gene>
<feature type="transmembrane region" description="Helical" evidence="7">
    <location>
        <begin position="179"/>
        <end position="204"/>
    </location>
</feature>
<keyword evidence="2 7" id="KW-0813">Transport</keyword>
<evidence type="ECO:0000256" key="5">
    <source>
        <dbReference type="ARBA" id="ARBA00022989"/>
    </source>
</evidence>
<evidence type="ECO:0000313" key="10">
    <source>
        <dbReference type="Proteomes" id="UP001332192"/>
    </source>
</evidence>
<feature type="domain" description="ABC transmembrane type-1" evidence="8">
    <location>
        <begin position="68"/>
        <end position="258"/>
    </location>
</feature>
<feature type="transmembrane region" description="Helical" evidence="7">
    <location>
        <begin position="103"/>
        <end position="125"/>
    </location>
</feature>
<evidence type="ECO:0000256" key="6">
    <source>
        <dbReference type="ARBA" id="ARBA00023136"/>
    </source>
</evidence>
<keyword evidence="3" id="KW-1003">Cell membrane</keyword>
<keyword evidence="6 7" id="KW-0472">Membrane</keyword>
<feature type="transmembrane region" description="Helical" evidence="7">
    <location>
        <begin position="241"/>
        <end position="263"/>
    </location>
</feature>
<dbReference type="Gene3D" id="1.10.3720.10">
    <property type="entry name" value="MetI-like"/>
    <property type="match status" value="1"/>
</dbReference>
<protein>
    <submittedName>
        <fullName evidence="9">Carbohydrate ABC transporter permease</fullName>
    </submittedName>
</protein>
<name>A0ABZ1BY25_9FIRM</name>
<keyword evidence="10" id="KW-1185">Reference proteome</keyword>
<evidence type="ECO:0000256" key="2">
    <source>
        <dbReference type="ARBA" id="ARBA00022448"/>
    </source>
</evidence>
<dbReference type="Pfam" id="PF00528">
    <property type="entry name" value="BPD_transp_1"/>
    <property type="match status" value="1"/>
</dbReference>
<accession>A0ABZ1BY25</accession>
<evidence type="ECO:0000256" key="3">
    <source>
        <dbReference type="ARBA" id="ARBA00022475"/>
    </source>
</evidence>
<evidence type="ECO:0000259" key="8">
    <source>
        <dbReference type="PROSITE" id="PS50928"/>
    </source>
</evidence>
<dbReference type="CDD" id="cd06261">
    <property type="entry name" value="TM_PBP2"/>
    <property type="match status" value="1"/>
</dbReference>
<comment type="subcellular location">
    <subcellularLocation>
        <location evidence="1 7">Cell membrane</location>
        <topology evidence="1 7">Multi-pass membrane protein</topology>
    </subcellularLocation>
</comment>
<keyword evidence="5 7" id="KW-1133">Transmembrane helix</keyword>
<dbReference type="PROSITE" id="PS50928">
    <property type="entry name" value="ABC_TM1"/>
    <property type="match status" value="1"/>
</dbReference>
<evidence type="ECO:0000313" key="9">
    <source>
        <dbReference type="EMBL" id="WRP17446.1"/>
    </source>
</evidence>
<feature type="transmembrane region" description="Helical" evidence="7">
    <location>
        <begin position="137"/>
        <end position="158"/>
    </location>
</feature>
<evidence type="ECO:0000256" key="7">
    <source>
        <dbReference type="RuleBase" id="RU363032"/>
    </source>
</evidence>
<dbReference type="SUPFAM" id="SSF161098">
    <property type="entry name" value="MetI-like"/>
    <property type="match status" value="1"/>
</dbReference>
<feature type="transmembrane region" description="Helical" evidence="7">
    <location>
        <begin position="67"/>
        <end position="91"/>
    </location>
</feature>
<dbReference type="PANTHER" id="PTHR43744:SF8">
    <property type="entry name" value="SN-GLYCEROL-3-PHOSPHATE TRANSPORT SYSTEM PERMEASE PROTEIN UGPE"/>
    <property type="match status" value="1"/>
</dbReference>
<dbReference type="RefSeq" id="WP_324716716.1">
    <property type="nucleotide sequence ID" value="NZ_CP141615.1"/>
</dbReference>
<keyword evidence="4 7" id="KW-0812">Transmembrane</keyword>
<reference evidence="9 10" key="1">
    <citation type="journal article" date="2024" name="Front. Microbiol.">
        <title>Novel thermophilic genera Geochorda gen. nov. and Carboxydochorda gen. nov. from the deep terrestrial subsurface reveal the ecophysiological diversity in the class Limnochordia.</title>
        <authorList>
            <person name="Karnachuk O.V."/>
            <person name="Lukina A.P."/>
            <person name="Avakyan M.R."/>
            <person name="Kadnikov V.V."/>
            <person name="Begmatov S."/>
            <person name="Beletsky A.V."/>
            <person name="Vlasova K.G."/>
            <person name="Novikov A.A."/>
            <person name="Shcherbakova V.A."/>
            <person name="Mardanov A.V."/>
            <person name="Ravin N.V."/>
        </authorList>
    </citation>
    <scope>NUCLEOTIDE SEQUENCE [LARGE SCALE GENOMIC DNA]</scope>
    <source>
        <strain evidence="9 10">L945</strain>
    </source>
</reference>
<organism evidence="9 10">
    <name type="scientific">Carboxydichorda subterranea</name>
    <dbReference type="NCBI Taxonomy" id="3109565"/>
    <lineage>
        <taxon>Bacteria</taxon>
        <taxon>Bacillati</taxon>
        <taxon>Bacillota</taxon>
        <taxon>Limnochordia</taxon>
        <taxon>Limnochordales</taxon>
        <taxon>Geochordaceae</taxon>
        <taxon>Carboxydichorda</taxon>
    </lineage>
</organism>
<sequence>MTQQRTVGLTVIHAVLIVLAALTLYPFLQMLNLSLKSIYQYQVNALGLTLPLHFDNYWHAWSVVRSYLWNSTLLTLVSTAGVVLFSSISAYTLARYRFPGRDAIFVALMALLMIPGVLTLIPSFLLVVRLGLSNTHWAIILPSWAAQAFNVFLLKTFFASLPEELFEAARIDGASHLALWMHIAVPLSKPMMGTVAILNVLGVWGDYVWPSLVLRDQRLWTVPLGLVFLSAQRNPNPGAEMAANVIAALPILLLFSLTVRTFIRGLTSGALKV</sequence>
<evidence type="ECO:0000256" key="4">
    <source>
        <dbReference type="ARBA" id="ARBA00022692"/>
    </source>
</evidence>
<dbReference type="Proteomes" id="UP001332192">
    <property type="component" value="Chromosome"/>
</dbReference>
<comment type="similarity">
    <text evidence="7">Belongs to the binding-protein-dependent transport system permease family.</text>
</comment>
<feature type="transmembrane region" description="Helical" evidence="7">
    <location>
        <begin position="7"/>
        <end position="28"/>
    </location>
</feature>
<dbReference type="InterPro" id="IPR035906">
    <property type="entry name" value="MetI-like_sf"/>
</dbReference>
<dbReference type="EMBL" id="CP141615">
    <property type="protein sequence ID" value="WRP17446.1"/>
    <property type="molecule type" value="Genomic_DNA"/>
</dbReference>